<protein>
    <recommendedName>
        <fullName evidence="5">polynucleotide adenylyltransferase</fullName>
        <ecNumber evidence="5">2.7.7.19</ecNumber>
    </recommendedName>
</protein>
<dbReference type="EMBL" id="JAFCMP010000017">
    <property type="protein sequence ID" value="KAG5191587.1"/>
    <property type="molecule type" value="Genomic_DNA"/>
</dbReference>
<reference evidence="17" key="1">
    <citation type="submission" date="2021-02" db="EMBL/GenBank/DDBJ databases">
        <title>First Annotated Genome of the Yellow-green Alga Tribonema minus.</title>
        <authorList>
            <person name="Mahan K.M."/>
        </authorList>
    </citation>
    <scope>NUCLEOTIDE SEQUENCE</scope>
    <source>
        <strain evidence="17">UTEX B ZZ1240</strain>
    </source>
</reference>
<dbReference type="GO" id="GO:0005634">
    <property type="term" value="C:nucleus"/>
    <property type="evidence" value="ECO:0007669"/>
    <property type="project" value="UniProtKB-SubCell"/>
</dbReference>
<keyword evidence="18" id="KW-1185">Reference proteome</keyword>
<dbReference type="SUPFAM" id="SSF81301">
    <property type="entry name" value="Nucleotidyltransferase"/>
    <property type="match status" value="1"/>
</dbReference>
<dbReference type="GO" id="GO:0005524">
    <property type="term" value="F:ATP binding"/>
    <property type="evidence" value="ECO:0007669"/>
    <property type="project" value="UniProtKB-KW"/>
</dbReference>
<comment type="subcellular location">
    <subcellularLocation>
        <location evidence="3">Nucleus</location>
    </subcellularLocation>
</comment>
<evidence type="ECO:0000256" key="4">
    <source>
        <dbReference type="ARBA" id="ARBA00010912"/>
    </source>
</evidence>
<evidence type="ECO:0000256" key="12">
    <source>
        <dbReference type="ARBA" id="ARBA00023242"/>
    </source>
</evidence>
<evidence type="ECO:0000256" key="10">
    <source>
        <dbReference type="ARBA" id="ARBA00022840"/>
    </source>
</evidence>
<evidence type="ECO:0000256" key="1">
    <source>
        <dbReference type="ARBA" id="ARBA00001936"/>
    </source>
</evidence>
<keyword evidence="7" id="KW-0808">Transferase</keyword>
<keyword evidence="10" id="KW-0067">ATP-binding</keyword>
<dbReference type="Gene3D" id="1.10.1410.10">
    <property type="match status" value="1"/>
</dbReference>
<feature type="domain" description="Poly(A) polymerase RNA-binding" evidence="14">
    <location>
        <begin position="355"/>
        <end position="413"/>
    </location>
</feature>
<dbReference type="CDD" id="cd05402">
    <property type="entry name" value="NT_PAP_TUTase"/>
    <property type="match status" value="1"/>
</dbReference>
<sequence length="658" mass="72040">MASTTPKPVQCFPVINNDPPTDKDRANDAKLFEYIAANVPVMSKQEMMHRERVLTEVTQIFKRWVRETCLAKGVPEEVARAAGGIIRTSGSYRLAIHEPGSDIDAHCIAPMPCTRADFFTSLRKLLQDHPEVTNFNAIETAAVPIMTFDFDGVNIDLGLGCLPVESVSEDFNIDDDAVLKGVDSATEKCLNGPRVTNLIHRLVPNYASFLPVVRLVRVWAKRRGIYGNKMGYLGGVNFNILVAFACQLYPRASPSKLLASFFKVMHSWAWPNPIHLTRPHDAALGLQVWQAAQNPWHVMPIITPAYPAMNSSLAVSAHSLEVMRREFRRGDAICRRVLDGGAEGASWDELVRPSEFFAMYSHYLAIDVMAGGEEEFRGWRGYMESRVRKLLDNFTYMRIPARDLHLYPRAFDRCCSGGVNGELPAHCVCFFVGFNVDRARLAAGRRLDVGHAFQKFEESATGVPWLKEGMCLALTAYSFKTLPAWTADELGGRDAARALRAALRAKDDATRKATLAATTAAALAQRPQLAAAAAPPPLPPTAPLAAGGSGGAAAAEAAVGGEGDLLEQEWEGEAEAADAEYMEGEEEEGEGEYAKLSDAAKAEAKAEARPRKRPATRDFFVLEPVVPQWRRAALEAAGQAKRVRIQLLPPAPAQAASR</sequence>
<dbReference type="Pfam" id="PF04928">
    <property type="entry name" value="PAP_central"/>
    <property type="match status" value="1"/>
</dbReference>
<evidence type="ECO:0000259" key="16">
    <source>
        <dbReference type="Pfam" id="PF20750"/>
    </source>
</evidence>
<keyword evidence="9" id="KW-0547">Nucleotide-binding</keyword>
<evidence type="ECO:0000259" key="15">
    <source>
        <dbReference type="Pfam" id="PF04928"/>
    </source>
</evidence>
<name>A0A835ZG61_9STRA</name>
<feature type="compositionally biased region" description="Basic and acidic residues" evidence="13">
    <location>
        <begin position="592"/>
        <end position="609"/>
    </location>
</feature>
<dbReference type="EC" id="2.7.7.19" evidence="5"/>
<dbReference type="InterPro" id="IPR011068">
    <property type="entry name" value="NuclTrfase_I-like_C"/>
</dbReference>
<proteinExistence type="inferred from homology"/>
<comment type="cofactor">
    <cofactor evidence="1">
        <name>Mn(2+)</name>
        <dbReference type="ChEBI" id="CHEBI:29035"/>
    </cofactor>
</comment>
<comment type="caution">
    <text evidence="17">The sequence shown here is derived from an EMBL/GenBank/DDBJ whole genome shotgun (WGS) entry which is preliminary data.</text>
</comment>
<comment type="cofactor">
    <cofactor evidence="2">
        <name>Mg(2+)</name>
        <dbReference type="ChEBI" id="CHEBI:18420"/>
    </cofactor>
</comment>
<organism evidence="17 18">
    <name type="scientific">Tribonema minus</name>
    <dbReference type="NCBI Taxonomy" id="303371"/>
    <lineage>
        <taxon>Eukaryota</taxon>
        <taxon>Sar</taxon>
        <taxon>Stramenopiles</taxon>
        <taxon>Ochrophyta</taxon>
        <taxon>PX clade</taxon>
        <taxon>Xanthophyceae</taxon>
        <taxon>Tribonematales</taxon>
        <taxon>Tribonemataceae</taxon>
        <taxon>Tribonema</taxon>
    </lineage>
</organism>
<evidence type="ECO:0000256" key="5">
    <source>
        <dbReference type="ARBA" id="ARBA00012388"/>
    </source>
</evidence>
<dbReference type="Gene3D" id="3.30.460.10">
    <property type="entry name" value="Beta Polymerase, domain 2"/>
    <property type="match status" value="1"/>
</dbReference>
<dbReference type="Proteomes" id="UP000664859">
    <property type="component" value="Unassembled WGS sequence"/>
</dbReference>
<dbReference type="OrthoDB" id="412748at2759"/>
<evidence type="ECO:0000256" key="9">
    <source>
        <dbReference type="ARBA" id="ARBA00022741"/>
    </source>
</evidence>
<dbReference type="GO" id="GO:0003723">
    <property type="term" value="F:RNA binding"/>
    <property type="evidence" value="ECO:0007669"/>
    <property type="project" value="InterPro"/>
</dbReference>
<comment type="similarity">
    <text evidence="4">Belongs to the poly(A) polymerase family.</text>
</comment>
<feature type="compositionally biased region" description="Acidic residues" evidence="13">
    <location>
        <begin position="572"/>
        <end position="591"/>
    </location>
</feature>
<evidence type="ECO:0000256" key="13">
    <source>
        <dbReference type="SAM" id="MobiDB-lite"/>
    </source>
</evidence>
<keyword evidence="11" id="KW-0460">Magnesium</keyword>
<dbReference type="PANTHER" id="PTHR10682">
    <property type="entry name" value="POLY A POLYMERASE"/>
    <property type="match status" value="1"/>
</dbReference>
<dbReference type="GO" id="GO:0006397">
    <property type="term" value="P:mRNA processing"/>
    <property type="evidence" value="ECO:0007669"/>
    <property type="project" value="UniProtKB-KW"/>
</dbReference>
<dbReference type="Gene3D" id="3.30.70.590">
    <property type="entry name" value="Poly(A) polymerase predicted RNA binding domain"/>
    <property type="match status" value="1"/>
</dbReference>
<dbReference type="SUPFAM" id="SSF55003">
    <property type="entry name" value="PAP/Archaeal CCA-adding enzyme, C-terminal domain"/>
    <property type="match status" value="1"/>
</dbReference>
<evidence type="ECO:0000313" key="17">
    <source>
        <dbReference type="EMBL" id="KAG5191587.1"/>
    </source>
</evidence>
<dbReference type="InterPro" id="IPR007012">
    <property type="entry name" value="PolA_pol_cen_dom"/>
</dbReference>
<feature type="region of interest" description="Disordered" evidence="13">
    <location>
        <begin position="1"/>
        <end position="23"/>
    </location>
</feature>
<dbReference type="InterPro" id="IPR007010">
    <property type="entry name" value="PolA_pol_RNA-bd_dom"/>
</dbReference>
<evidence type="ECO:0000256" key="11">
    <source>
        <dbReference type="ARBA" id="ARBA00022842"/>
    </source>
</evidence>
<dbReference type="GO" id="GO:0046872">
    <property type="term" value="F:metal ion binding"/>
    <property type="evidence" value="ECO:0007669"/>
    <property type="project" value="UniProtKB-KW"/>
</dbReference>
<dbReference type="InterPro" id="IPR048840">
    <property type="entry name" value="PolA_pol_NTPase"/>
</dbReference>
<evidence type="ECO:0000256" key="8">
    <source>
        <dbReference type="ARBA" id="ARBA00022723"/>
    </source>
</evidence>
<dbReference type="GO" id="GO:0031123">
    <property type="term" value="P:RNA 3'-end processing"/>
    <property type="evidence" value="ECO:0007669"/>
    <property type="project" value="InterPro"/>
</dbReference>
<keyword evidence="12" id="KW-0539">Nucleus</keyword>
<dbReference type="PANTHER" id="PTHR10682:SF10">
    <property type="entry name" value="POLYNUCLEOTIDE ADENYLYLTRANSFERASE"/>
    <property type="match status" value="1"/>
</dbReference>
<feature type="domain" description="Poly(A) polymerase nucleotidyltransferase" evidence="16">
    <location>
        <begin position="15"/>
        <end position="203"/>
    </location>
</feature>
<dbReference type="SUPFAM" id="SSF81631">
    <property type="entry name" value="PAP/OAS1 substrate-binding domain"/>
    <property type="match status" value="1"/>
</dbReference>
<dbReference type="GO" id="GO:1990817">
    <property type="term" value="F:poly(A) RNA polymerase activity"/>
    <property type="evidence" value="ECO:0007669"/>
    <property type="project" value="UniProtKB-EC"/>
</dbReference>
<dbReference type="FunFam" id="1.10.1410.10:FF:000019">
    <property type="entry name" value="Nuclear poly(A) polymerase 3"/>
    <property type="match status" value="1"/>
</dbReference>
<dbReference type="FunFam" id="3.30.460.10:FF:000002">
    <property type="entry name" value="Poly(A) polymerase alpha, putative"/>
    <property type="match status" value="1"/>
</dbReference>
<gene>
    <name evidence="17" type="ORF">JKP88DRAFT_352228</name>
</gene>
<dbReference type="InterPro" id="IPR043519">
    <property type="entry name" value="NT_sf"/>
</dbReference>
<dbReference type="Pfam" id="PF04926">
    <property type="entry name" value="PAP_RNA-bind"/>
    <property type="match status" value="1"/>
</dbReference>
<feature type="domain" description="Poly(A) polymerase central" evidence="15">
    <location>
        <begin position="209"/>
        <end position="351"/>
    </location>
</feature>
<evidence type="ECO:0000256" key="7">
    <source>
        <dbReference type="ARBA" id="ARBA00022679"/>
    </source>
</evidence>
<dbReference type="Pfam" id="PF20750">
    <property type="entry name" value="PAP_NTPase"/>
    <property type="match status" value="1"/>
</dbReference>
<feature type="region of interest" description="Disordered" evidence="13">
    <location>
        <begin position="531"/>
        <end position="559"/>
    </location>
</feature>
<evidence type="ECO:0000256" key="6">
    <source>
        <dbReference type="ARBA" id="ARBA00022664"/>
    </source>
</evidence>
<feature type="region of interest" description="Disordered" evidence="13">
    <location>
        <begin position="572"/>
        <end position="615"/>
    </location>
</feature>
<dbReference type="AlphaFoldDB" id="A0A835ZG61"/>
<evidence type="ECO:0000313" key="18">
    <source>
        <dbReference type="Proteomes" id="UP000664859"/>
    </source>
</evidence>
<evidence type="ECO:0000259" key="14">
    <source>
        <dbReference type="Pfam" id="PF04926"/>
    </source>
</evidence>
<keyword evidence="8" id="KW-0479">Metal-binding</keyword>
<accession>A0A835ZG61</accession>
<evidence type="ECO:0000256" key="2">
    <source>
        <dbReference type="ARBA" id="ARBA00001946"/>
    </source>
</evidence>
<evidence type="ECO:0000256" key="3">
    <source>
        <dbReference type="ARBA" id="ARBA00004123"/>
    </source>
</evidence>
<keyword evidence="6" id="KW-0507">mRNA processing</keyword>